<proteinExistence type="predicted"/>
<sequence>MDAAIKSLRDEQEALEKELQDYNLYCKTIKAKIATLKQSIQSLRKSKSELLRHEKSVAEINRSNSGKRKREVASTSVMKNNEPKKAQLKALEESNPIINKGKLIKRGGGDDLPTTRFERLVCDSQTSPNKCFSREEMAAAIRRIQSWTKENKDELGFYPILKDQTTKVALFTNAKQEDIELFFKCGLISSLIIFSDFKGKLNGLPKRLSEAAMLFLSIGEADEDIILNFTSSQPVFGVKGELLVPSLHYIHMKKFHNRMFFQIKDNKNTCQFDGCFDPFQICEAIARVFQRSQGIQATSRIKVNAFQIGTEESFLLISNKNDKINEKEYEAVSKFKIPFYALEGGFLSKAPHDLKRGICQLIQQNGDHNCIHCNKSKQLLTEEDNNRANLEESSRTATTRGMRLCNKAQIM</sequence>
<evidence type="ECO:0000256" key="1">
    <source>
        <dbReference type="SAM" id="Coils"/>
    </source>
</evidence>
<keyword evidence="1" id="KW-0175">Coiled coil</keyword>
<organism evidence="2 3">
    <name type="scientific">Stylosanthes scabra</name>
    <dbReference type="NCBI Taxonomy" id="79078"/>
    <lineage>
        <taxon>Eukaryota</taxon>
        <taxon>Viridiplantae</taxon>
        <taxon>Streptophyta</taxon>
        <taxon>Embryophyta</taxon>
        <taxon>Tracheophyta</taxon>
        <taxon>Spermatophyta</taxon>
        <taxon>Magnoliopsida</taxon>
        <taxon>eudicotyledons</taxon>
        <taxon>Gunneridae</taxon>
        <taxon>Pentapetalae</taxon>
        <taxon>rosids</taxon>
        <taxon>fabids</taxon>
        <taxon>Fabales</taxon>
        <taxon>Fabaceae</taxon>
        <taxon>Papilionoideae</taxon>
        <taxon>50 kb inversion clade</taxon>
        <taxon>dalbergioids sensu lato</taxon>
        <taxon>Dalbergieae</taxon>
        <taxon>Pterocarpus clade</taxon>
        <taxon>Stylosanthes</taxon>
    </lineage>
</organism>
<dbReference type="EMBL" id="JASCZI010183347">
    <property type="protein sequence ID" value="MED6189301.1"/>
    <property type="molecule type" value="Genomic_DNA"/>
</dbReference>
<feature type="coiled-coil region" evidence="1">
    <location>
        <begin position="1"/>
        <end position="46"/>
    </location>
</feature>
<evidence type="ECO:0000313" key="3">
    <source>
        <dbReference type="Proteomes" id="UP001341840"/>
    </source>
</evidence>
<dbReference type="Proteomes" id="UP001341840">
    <property type="component" value="Unassembled WGS sequence"/>
</dbReference>
<name>A0ABU6WTQ9_9FABA</name>
<reference evidence="2 3" key="1">
    <citation type="journal article" date="2023" name="Plants (Basel)">
        <title>Bridging the Gap: Combining Genomics and Transcriptomics Approaches to Understand Stylosanthes scabra, an Orphan Legume from the Brazilian Caatinga.</title>
        <authorList>
            <person name="Ferreira-Neto J.R.C."/>
            <person name="da Silva M.D."/>
            <person name="Binneck E."/>
            <person name="de Melo N.F."/>
            <person name="da Silva R.H."/>
            <person name="de Melo A.L.T.M."/>
            <person name="Pandolfi V."/>
            <person name="Bustamante F.O."/>
            <person name="Brasileiro-Vidal A.C."/>
            <person name="Benko-Iseppon A.M."/>
        </authorList>
    </citation>
    <scope>NUCLEOTIDE SEQUENCE [LARGE SCALE GENOMIC DNA]</scope>
    <source>
        <tissue evidence="2">Leaves</tissue>
    </source>
</reference>
<accession>A0ABU6WTQ9</accession>
<evidence type="ECO:0000313" key="2">
    <source>
        <dbReference type="EMBL" id="MED6189301.1"/>
    </source>
</evidence>
<keyword evidence="3" id="KW-1185">Reference proteome</keyword>
<gene>
    <name evidence="2" type="ORF">PIB30_094636</name>
</gene>
<comment type="caution">
    <text evidence="2">The sequence shown here is derived from an EMBL/GenBank/DDBJ whole genome shotgun (WGS) entry which is preliminary data.</text>
</comment>
<protein>
    <submittedName>
        <fullName evidence="2">Uncharacterized protein</fullName>
    </submittedName>
</protein>